<comment type="caution">
    <text evidence="1">The sequence shown here is derived from an EMBL/GenBank/DDBJ whole genome shotgun (WGS) entry which is preliminary data.</text>
</comment>
<protein>
    <submittedName>
        <fullName evidence="1">Uncharacterized protein</fullName>
    </submittedName>
</protein>
<accession>A0A842HF73</accession>
<organism evidence="1 2">
    <name type="scientific">Ruficoccus amylovorans</name>
    <dbReference type="NCBI Taxonomy" id="1804625"/>
    <lineage>
        <taxon>Bacteria</taxon>
        <taxon>Pseudomonadati</taxon>
        <taxon>Verrucomicrobiota</taxon>
        <taxon>Opitutia</taxon>
        <taxon>Puniceicoccales</taxon>
        <taxon>Cerasicoccaceae</taxon>
        <taxon>Ruficoccus</taxon>
    </lineage>
</organism>
<evidence type="ECO:0000313" key="2">
    <source>
        <dbReference type="Proteomes" id="UP000546464"/>
    </source>
</evidence>
<evidence type="ECO:0000313" key="1">
    <source>
        <dbReference type="EMBL" id="MBC2595265.1"/>
    </source>
</evidence>
<name>A0A842HF73_9BACT</name>
<dbReference type="RefSeq" id="WP_185676220.1">
    <property type="nucleotide sequence ID" value="NZ_JACHVB010000035.1"/>
</dbReference>
<reference evidence="1 2" key="1">
    <citation type="submission" date="2020-07" db="EMBL/GenBank/DDBJ databases">
        <authorList>
            <person name="Feng X."/>
        </authorList>
    </citation>
    <scope>NUCLEOTIDE SEQUENCE [LARGE SCALE GENOMIC DNA]</scope>
    <source>
        <strain evidence="1 2">JCM31066</strain>
    </source>
</reference>
<dbReference type="AlphaFoldDB" id="A0A842HF73"/>
<proteinExistence type="predicted"/>
<sequence>MTNVSLQSTGADRLQAVARANARMGLLVALGELQASAGPDRRVTATSDMAGLGEDREHWTGVWNSESGDLVQWLVSNEGDFSGAGAGAGEGVVFFSNLEAAQQVRVPRVEMPDGDGGYAWWISDEGVKARVNVLDPYRELADVADSTDAEDAAAQDAAALRERYRLLVAQETGAALLLGADHTGQSVNPAVADEREFLERVLSLGQLELSPSGSDLFKADKLVHDVTLYSLGVLADASAGGLKRDLTAAFETGQSAPPGFPAAWWNRLRDYYGSAGNASLTARVDTDGQAQSYFPVLVKANFATTLFYGPAETVAEIPHWADGRKVYVGLCLSFSLHNPYNAELTLPEGFVAEVILPAEANPADDTSNAVNHFRVASAKARNGADRTEEELGTALDNGGLSRFYFRVEMDEAVTFAAGQTRLFSVDLNGADKDITGYTNDAIVAKLKPTVGDPDFLYTQAVLQEPDAADTYDGLYASKLGLGTDDQFSQVVFELDRNANLYVQLRVGLPGEDGGEPTWFSGFRSPLDLDGYASDDCRLEFIGTTFRPPGSSLSDGFGLSFEMPMSRRQSERGGFAVRPLVDFNMRAVPESWNDPATDYIEPDGFYRRVSTINQAAYTKVLTPLKWSFHDIYAQRTKQRATWAHSVFWIPAAKDDLSEEFGWAGPSPFGADTNGTGGSTSTMRDVDVGTVYFDVPAQKPYSLGALRHAGVSDSRYTPAYSVGSSWAPAFPASVDLGDEDDLFRLNNLLWDRYFFSSLTPEFQATLGSEQDWVKLPALPSSRLTVRTDNSLEAAQRRSLLTDAESAASQLMVKGSFNVNSTSEAAWRAVLASMRDALSDYRDDDTLAGTPFPRFSRTLLNNEAGAYLTGGGVFTTGSNDIHKGDEREYIYQGIRVLTDVEIENLAGNIVREIRRNGAFFGGPFLSMGGFVNRSLDEVDGEPATRLKGVLQLAIDDGPWAGEDEDAVLARWSGSDEALPAINVDVLKNDIVDNSVIGMDSMGLVGTAPANSYPEDFLALEPRSADAPAYLTQSDILAVLGPVLSVRSDTFVIRAYGDAVESLSAGGEPTVTAWCEAVVQRLPDPVERRGDDPLSADYYEPSDSTADTLGRRFVVLSFRWLSGNEI</sequence>
<dbReference type="EMBL" id="JACHVB010000035">
    <property type="protein sequence ID" value="MBC2595265.1"/>
    <property type="molecule type" value="Genomic_DNA"/>
</dbReference>
<gene>
    <name evidence="1" type="ORF">H5P28_13435</name>
</gene>
<dbReference type="Proteomes" id="UP000546464">
    <property type="component" value="Unassembled WGS sequence"/>
</dbReference>
<keyword evidence="2" id="KW-1185">Reference proteome</keyword>